<reference evidence="5 6" key="1">
    <citation type="submission" date="2019-03" db="EMBL/GenBank/DDBJ databases">
        <title>Genomic Encyclopedia of Type Strains, Phase IV (KMG-IV): sequencing the most valuable type-strain genomes for metagenomic binning, comparative biology and taxonomic classification.</title>
        <authorList>
            <person name="Goeker M."/>
        </authorList>
    </citation>
    <scope>NUCLEOTIDE SEQUENCE [LARGE SCALE GENOMIC DNA]</scope>
    <source>
        <strain evidence="5 6">DSM 25903</strain>
    </source>
</reference>
<dbReference type="GO" id="GO:0045892">
    <property type="term" value="P:negative regulation of DNA-templated transcription"/>
    <property type="evidence" value="ECO:0007669"/>
    <property type="project" value="TreeGrafter"/>
</dbReference>
<feature type="domain" description="HTH gntR-type" evidence="4">
    <location>
        <begin position="8"/>
        <end position="76"/>
    </location>
</feature>
<dbReference type="InterPro" id="IPR011663">
    <property type="entry name" value="UTRA"/>
</dbReference>
<dbReference type="SMART" id="SM00345">
    <property type="entry name" value="HTH_GNTR"/>
    <property type="match status" value="1"/>
</dbReference>
<evidence type="ECO:0000256" key="2">
    <source>
        <dbReference type="ARBA" id="ARBA00023125"/>
    </source>
</evidence>
<evidence type="ECO:0000313" key="6">
    <source>
        <dbReference type="Proteomes" id="UP000295122"/>
    </source>
</evidence>
<dbReference type="InterPro" id="IPR036388">
    <property type="entry name" value="WH-like_DNA-bd_sf"/>
</dbReference>
<dbReference type="SMART" id="SM00866">
    <property type="entry name" value="UTRA"/>
    <property type="match status" value="1"/>
</dbReference>
<dbReference type="SUPFAM" id="SSF64288">
    <property type="entry name" value="Chorismate lyase-like"/>
    <property type="match status" value="1"/>
</dbReference>
<gene>
    <name evidence="5" type="ORF">EV668_3656</name>
</gene>
<keyword evidence="1" id="KW-0805">Transcription regulation</keyword>
<dbReference type="AlphaFoldDB" id="A0A4R7BY82"/>
<evidence type="ECO:0000256" key="1">
    <source>
        <dbReference type="ARBA" id="ARBA00023015"/>
    </source>
</evidence>
<dbReference type="InterPro" id="IPR028978">
    <property type="entry name" value="Chorismate_lyase_/UTRA_dom_sf"/>
</dbReference>
<dbReference type="PRINTS" id="PR00035">
    <property type="entry name" value="HTHGNTR"/>
</dbReference>
<accession>A0A4R7BY82</accession>
<dbReference type="GO" id="GO:0003700">
    <property type="term" value="F:DNA-binding transcription factor activity"/>
    <property type="evidence" value="ECO:0007669"/>
    <property type="project" value="InterPro"/>
</dbReference>
<dbReference type="CDD" id="cd07377">
    <property type="entry name" value="WHTH_GntR"/>
    <property type="match status" value="1"/>
</dbReference>
<dbReference type="EMBL" id="SNZR01000014">
    <property type="protein sequence ID" value="TDR89167.1"/>
    <property type="molecule type" value="Genomic_DNA"/>
</dbReference>
<evidence type="ECO:0000313" key="5">
    <source>
        <dbReference type="EMBL" id="TDR89167.1"/>
    </source>
</evidence>
<dbReference type="Pfam" id="PF07702">
    <property type="entry name" value="UTRA"/>
    <property type="match status" value="1"/>
</dbReference>
<dbReference type="SUPFAM" id="SSF46785">
    <property type="entry name" value="Winged helix' DNA-binding domain"/>
    <property type="match status" value="1"/>
</dbReference>
<dbReference type="Gene3D" id="3.40.1410.10">
    <property type="entry name" value="Chorismate lyase-like"/>
    <property type="match status" value="1"/>
</dbReference>
<dbReference type="PROSITE" id="PS50949">
    <property type="entry name" value="HTH_GNTR"/>
    <property type="match status" value="1"/>
</dbReference>
<dbReference type="InterPro" id="IPR036390">
    <property type="entry name" value="WH_DNA-bd_sf"/>
</dbReference>
<dbReference type="GO" id="GO:0003677">
    <property type="term" value="F:DNA binding"/>
    <property type="evidence" value="ECO:0007669"/>
    <property type="project" value="UniProtKB-KW"/>
</dbReference>
<proteinExistence type="predicted"/>
<dbReference type="OrthoDB" id="9812645at2"/>
<dbReference type="Pfam" id="PF00392">
    <property type="entry name" value="GntR"/>
    <property type="match status" value="1"/>
</dbReference>
<name>A0A4R7BY82_9HYPH</name>
<evidence type="ECO:0000259" key="4">
    <source>
        <dbReference type="PROSITE" id="PS50949"/>
    </source>
</evidence>
<evidence type="ECO:0000256" key="3">
    <source>
        <dbReference type="ARBA" id="ARBA00023163"/>
    </source>
</evidence>
<sequence length="239" mass="26438">MRSAEARSPKYALIADSLRQRIARGHWPKDTRLPAAEALAREFGVSRLTVRQALDILAREGLVEARQGSGTYVTASPEQDRRLRVGTSLAALVELYRDTSPEILTIAERSAAPRLTQEDGLPASGYVHMRRLHSRDGEPYCVIGIYLAEHVFRQQPERFRREVVIPILASMTEPAIARALQTFTIGTADLDVAKALGVPLGSPVAEVRRVFASADGTVIYLGEVTYRGDFVRIEMDLDP</sequence>
<dbReference type="PANTHER" id="PTHR44846:SF1">
    <property type="entry name" value="MANNOSYL-D-GLYCERATE TRANSPORT_METABOLISM SYSTEM REPRESSOR MNGR-RELATED"/>
    <property type="match status" value="1"/>
</dbReference>
<keyword evidence="3" id="KW-0804">Transcription</keyword>
<dbReference type="InterPro" id="IPR050679">
    <property type="entry name" value="Bact_HTH_transcr_reg"/>
</dbReference>
<dbReference type="PANTHER" id="PTHR44846">
    <property type="entry name" value="MANNOSYL-D-GLYCERATE TRANSPORT/METABOLISM SYSTEM REPRESSOR MNGR-RELATED"/>
    <property type="match status" value="1"/>
</dbReference>
<dbReference type="InterPro" id="IPR000524">
    <property type="entry name" value="Tscrpt_reg_HTH_GntR"/>
</dbReference>
<keyword evidence="2" id="KW-0238">DNA-binding</keyword>
<comment type="caution">
    <text evidence="5">The sequence shown here is derived from an EMBL/GenBank/DDBJ whole genome shotgun (WGS) entry which is preliminary data.</text>
</comment>
<dbReference type="Proteomes" id="UP000295122">
    <property type="component" value="Unassembled WGS sequence"/>
</dbReference>
<organism evidence="5 6">
    <name type="scientific">Enterovirga rhinocerotis</name>
    <dbReference type="NCBI Taxonomy" id="1339210"/>
    <lineage>
        <taxon>Bacteria</taxon>
        <taxon>Pseudomonadati</taxon>
        <taxon>Pseudomonadota</taxon>
        <taxon>Alphaproteobacteria</taxon>
        <taxon>Hyphomicrobiales</taxon>
        <taxon>Methylobacteriaceae</taxon>
        <taxon>Enterovirga</taxon>
    </lineage>
</organism>
<dbReference type="RefSeq" id="WP_133772672.1">
    <property type="nucleotide sequence ID" value="NZ_SNZR01000014.1"/>
</dbReference>
<keyword evidence="6" id="KW-1185">Reference proteome</keyword>
<dbReference type="Gene3D" id="1.10.10.10">
    <property type="entry name" value="Winged helix-like DNA-binding domain superfamily/Winged helix DNA-binding domain"/>
    <property type="match status" value="1"/>
</dbReference>
<protein>
    <submittedName>
        <fullName evidence="5">GntR family transcriptional regulator</fullName>
    </submittedName>
</protein>